<dbReference type="Gene3D" id="3.20.20.80">
    <property type="entry name" value="Glycosidases"/>
    <property type="match status" value="1"/>
</dbReference>
<comment type="similarity">
    <text evidence="1 4">Belongs to the glycosyl hydrolase 1 family.</text>
</comment>
<gene>
    <name evidence="5" type="ORF">L8U60_05075</name>
</gene>
<keyword evidence="3" id="KW-0326">Glycosidase</keyword>
<dbReference type="AlphaFoldDB" id="A0A9X3RJC7"/>
<evidence type="ECO:0000313" key="6">
    <source>
        <dbReference type="Proteomes" id="UP001146468"/>
    </source>
</evidence>
<dbReference type="SUPFAM" id="SSF51445">
    <property type="entry name" value="(Trans)glycosidases"/>
    <property type="match status" value="1"/>
</dbReference>
<dbReference type="RefSeq" id="WP_269965290.1">
    <property type="nucleotide sequence ID" value="NZ_JAKMUS010000006.1"/>
</dbReference>
<sequence length="461" mass="51657">MSKNTTDIPLNGMRIGTASAGLQIEGSPCPSNWSEWADGGNITDGTTLEPTTGHWLKWREDNELMAELEFPIARVGVEWSRIEPAPGQYDTAALERYAEEYRDLKAKGIEPLVTLHHFGQPLWLERRGGWTNPEIVPAFLDFVDVVLDHLGDFIDDWITINEPNVYASEAFLFGSQPPGKGGYLPVRKVLQNMAAAHLLAYERIHARLDAPDREIKVTFAHHKRVFDPMNPSNPIHRALTPLVEYLFQGAMEKAFYRGKFDPVLGRPESLPRGFGNGAGSKTYYADAIAINYYSRTAVKGFDDATFPGRPTNDLGWEIYPRGIVEVSAPLAKEYDLPIWITENGTADNTESFRCGFVYDHLEELARLNAGMPAPDGTPQEAIPVERYYHWCFVDNWEWSEGMAQHFGVVALDDDLGRDPKPAAYMLRDINRAGALTTAIDEQYREPTAKDARISTPGRGLK</sequence>
<dbReference type="EMBL" id="JAKMUS010000006">
    <property type="protein sequence ID" value="MCZ9293855.1"/>
    <property type="molecule type" value="Genomic_DNA"/>
</dbReference>
<evidence type="ECO:0000256" key="1">
    <source>
        <dbReference type="ARBA" id="ARBA00010838"/>
    </source>
</evidence>
<evidence type="ECO:0000256" key="2">
    <source>
        <dbReference type="ARBA" id="ARBA00022801"/>
    </source>
</evidence>
<accession>A0A9X3RJC7</accession>
<dbReference type="PRINTS" id="PR00131">
    <property type="entry name" value="GLHYDRLASE1"/>
</dbReference>
<evidence type="ECO:0000256" key="3">
    <source>
        <dbReference type="ARBA" id="ARBA00023295"/>
    </source>
</evidence>
<evidence type="ECO:0000256" key="4">
    <source>
        <dbReference type="RuleBase" id="RU003690"/>
    </source>
</evidence>
<protein>
    <submittedName>
        <fullName evidence="5">Family 1 glycosylhydrolase</fullName>
    </submittedName>
</protein>
<dbReference type="InterPro" id="IPR001360">
    <property type="entry name" value="Glyco_hydro_1"/>
</dbReference>
<proteinExistence type="inferred from homology"/>
<keyword evidence="6" id="KW-1185">Reference proteome</keyword>
<comment type="caution">
    <text evidence="5">The sequence shown here is derived from an EMBL/GenBank/DDBJ whole genome shotgun (WGS) entry which is preliminary data.</text>
</comment>
<dbReference type="PANTHER" id="PTHR10353:SF209">
    <property type="entry name" value="GALACTOLIPID GALACTOSYLTRANSFERASE SFR2, CHLOROPLASTIC"/>
    <property type="match status" value="1"/>
</dbReference>
<keyword evidence="2" id="KW-0378">Hydrolase</keyword>
<dbReference type="PANTHER" id="PTHR10353">
    <property type="entry name" value="GLYCOSYL HYDROLASE"/>
    <property type="match status" value="1"/>
</dbReference>
<reference evidence="5" key="1">
    <citation type="submission" date="2022-02" db="EMBL/GenBank/DDBJ databases">
        <title>Corynebacterium sp. from urogenital microbiome.</title>
        <authorList>
            <person name="Cappelli E.A."/>
            <person name="Ribeiro T.G."/>
            <person name="Peixe L."/>
        </authorList>
    </citation>
    <scope>NUCLEOTIDE SEQUENCE</scope>
    <source>
        <strain evidence="5">C8Ua_172</strain>
    </source>
</reference>
<organism evidence="5 6">
    <name type="scientific">Corynebacterium meitnerae</name>
    <dbReference type="NCBI Taxonomy" id="2913498"/>
    <lineage>
        <taxon>Bacteria</taxon>
        <taxon>Bacillati</taxon>
        <taxon>Actinomycetota</taxon>
        <taxon>Actinomycetes</taxon>
        <taxon>Mycobacteriales</taxon>
        <taxon>Corynebacteriaceae</taxon>
        <taxon>Corynebacterium</taxon>
    </lineage>
</organism>
<dbReference type="Proteomes" id="UP001146468">
    <property type="component" value="Unassembled WGS sequence"/>
</dbReference>
<name>A0A9X3RJC7_9CORY</name>
<dbReference type="GO" id="GO:0008422">
    <property type="term" value="F:beta-glucosidase activity"/>
    <property type="evidence" value="ECO:0007669"/>
    <property type="project" value="TreeGrafter"/>
</dbReference>
<evidence type="ECO:0000313" key="5">
    <source>
        <dbReference type="EMBL" id="MCZ9293855.1"/>
    </source>
</evidence>
<dbReference type="GO" id="GO:0005975">
    <property type="term" value="P:carbohydrate metabolic process"/>
    <property type="evidence" value="ECO:0007669"/>
    <property type="project" value="InterPro"/>
</dbReference>
<dbReference type="InterPro" id="IPR017853">
    <property type="entry name" value="GH"/>
</dbReference>
<dbReference type="Pfam" id="PF00232">
    <property type="entry name" value="Glyco_hydro_1"/>
    <property type="match status" value="2"/>
</dbReference>